<organism evidence="2 3">
    <name type="scientific">Hypholoma sublateritium (strain FD-334 SS-4)</name>
    <dbReference type="NCBI Taxonomy" id="945553"/>
    <lineage>
        <taxon>Eukaryota</taxon>
        <taxon>Fungi</taxon>
        <taxon>Dikarya</taxon>
        <taxon>Basidiomycota</taxon>
        <taxon>Agaricomycotina</taxon>
        <taxon>Agaricomycetes</taxon>
        <taxon>Agaricomycetidae</taxon>
        <taxon>Agaricales</taxon>
        <taxon>Agaricineae</taxon>
        <taxon>Strophariaceae</taxon>
        <taxon>Hypholoma</taxon>
    </lineage>
</organism>
<dbReference type="EMBL" id="KN817545">
    <property type="protein sequence ID" value="KJA23055.1"/>
    <property type="molecule type" value="Genomic_DNA"/>
</dbReference>
<gene>
    <name evidence="2" type="ORF">HYPSUDRAFT_201617</name>
</gene>
<evidence type="ECO:0000256" key="1">
    <source>
        <dbReference type="SAM" id="MobiDB-lite"/>
    </source>
</evidence>
<feature type="region of interest" description="Disordered" evidence="1">
    <location>
        <begin position="1"/>
        <end position="35"/>
    </location>
</feature>
<dbReference type="AlphaFoldDB" id="A0A0D2PTR1"/>
<dbReference type="Proteomes" id="UP000054270">
    <property type="component" value="Unassembled WGS sequence"/>
</dbReference>
<reference evidence="3" key="1">
    <citation type="submission" date="2014-04" db="EMBL/GenBank/DDBJ databases">
        <title>Evolutionary Origins and Diversification of the Mycorrhizal Mutualists.</title>
        <authorList>
            <consortium name="DOE Joint Genome Institute"/>
            <consortium name="Mycorrhizal Genomics Consortium"/>
            <person name="Kohler A."/>
            <person name="Kuo A."/>
            <person name="Nagy L.G."/>
            <person name="Floudas D."/>
            <person name="Copeland A."/>
            <person name="Barry K.W."/>
            <person name="Cichocki N."/>
            <person name="Veneault-Fourrey C."/>
            <person name="LaButti K."/>
            <person name="Lindquist E.A."/>
            <person name="Lipzen A."/>
            <person name="Lundell T."/>
            <person name="Morin E."/>
            <person name="Murat C."/>
            <person name="Riley R."/>
            <person name="Ohm R."/>
            <person name="Sun H."/>
            <person name="Tunlid A."/>
            <person name="Henrissat B."/>
            <person name="Grigoriev I.V."/>
            <person name="Hibbett D.S."/>
            <person name="Martin F."/>
        </authorList>
    </citation>
    <scope>NUCLEOTIDE SEQUENCE [LARGE SCALE GENOMIC DNA]</scope>
    <source>
        <strain evidence="3">FD-334 SS-4</strain>
    </source>
</reference>
<accession>A0A0D2PTR1</accession>
<proteinExistence type="predicted"/>
<protein>
    <submittedName>
        <fullName evidence="2">Uncharacterized protein</fullName>
    </submittedName>
</protein>
<keyword evidence="3" id="KW-1185">Reference proteome</keyword>
<evidence type="ECO:0000313" key="3">
    <source>
        <dbReference type="Proteomes" id="UP000054270"/>
    </source>
</evidence>
<feature type="compositionally biased region" description="Basic and acidic residues" evidence="1">
    <location>
        <begin position="1"/>
        <end position="19"/>
    </location>
</feature>
<sequence>MENEDSNLKFKEDAVDRQRQAQRTTAAARWREQAHSHDILATAPLSTSLSTPRPSFDAVTFWLRCISTNNSRGMTYTPSPLNSAITLKNDVQIAPPRSPTRVCRLPHIQQRPHSIPTNVPARASHVPHALFFNIAPALLPHDACAAADARRGADRSSTPPAQGLCSRSRSRRFSCKLSMGCRSASKYLPVILVPPFRVPVSLDWSSVSRDTRPAAVPPRFTPLDSVNAASAPAIAAPAGTISLLSGPPSRRSITHRRRNGIFASSNTLVDAVLDRPSHLAHKIATIAPVRAATLSLAPFLAPRPPPASNDALPAAPVDAIPNPALRQPATTLCRPHEP</sequence>
<name>A0A0D2PTR1_HYPSF</name>
<evidence type="ECO:0000313" key="2">
    <source>
        <dbReference type="EMBL" id="KJA23055.1"/>
    </source>
</evidence>
<feature type="region of interest" description="Disordered" evidence="1">
    <location>
        <begin position="307"/>
        <end position="338"/>
    </location>
</feature>